<dbReference type="SUPFAM" id="SSF56112">
    <property type="entry name" value="Protein kinase-like (PK-like)"/>
    <property type="match status" value="1"/>
</dbReference>
<evidence type="ECO:0000256" key="13">
    <source>
        <dbReference type="ARBA" id="ARBA00031251"/>
    </source>
</evidence>
<keyword evidence="7" id="KW-0808">Transferase</keyword>
<dbReference type="Gene3D" id="3.90.1200.10">
    <property type="match status" value="1"/>
</dbReference>
<feature type="domain" description="Maltokinase N-terminal cap" evidence="16">
    <location>
        <begin position="47"/>
        <end position="142"/>
    </location>
</feature>
<evidence type="ECO:0000256" key="11">
    <source>
        <dbReference type="ARBA" id="ARBA00023056"/>
    </source>
</evidence>
<gene>
    <name evidence="17" type="ORF">ACEZDJ_29380</name>
</gene>
<name>A0ABV6UVA8_9ACTN</name>
<evidence type="ECO:0000256" key="10">
    <source>
        <dbReference type="ARBA" id="ARBA00022840"/>
    </source>
</evidence>
<evidence type="ECO:0000256" key="7">
    <source>
        <dbReference type="ARBA" id="ARBA00022679"/>
    </source>
</evidence>
<keyword evidence="8" id="KW-0547">Nucleotide-binding</keyword>
<feature type="compositionally biased region" description="Low complexity" evidence="15">
    <location>
        <begin position="7"/>
        <end position="26"/>
    </location>
</feature>
<dbReference type="EC" id="2.7.1.175" evidence="4"/>
<comment type="catalytic activity">
    <reaction evidence="14">
        <text>D-maltose + ATP = alpha-maltose 1-phosphate + ADP + H(+)</text>
        <dbReference type="Rhea" id="RHEA:31915"/>
        <dbReference type="ChEBI" id="CHEBI:15378"/>
        <dbReference type="ChEBI" id="CHEBI:17306"/>
        <dbReference type="ChEBI" id="CHEBI:30616"/>
        <dbReference type="ChEBI" id="CHEBI:63576"/>
        <dbReference type="ChEBI" id="CHEBI:456216"/>
        <dbReference type="EC" id="2.7.1.175"/>
    </reaction>
</comment>
<evidence type="ECO:0000256" key="8">
    <source>
        <dbReference type="ARBA" id="ARBA00022741"/>
    </source>
</evidence>
<keyword evidence="11" id="KW-0320">Glycogen biosynthesis</keyword>
<evidence type="ECO:0000256" key="9">
    <source>
        <dbReference type="ARBA" id="ARBA00022777"/>
    </source>
</evidence>
<dbReference type="Pfam" id="PF18085">
    <property type="entry name" value="Mak_N_cap"/>
    <property type="match status" value="1"/>
</dbReference>
<evidence type="ECO:0000259" key="16">
    <source>
        <dbReference type="Pfam" id="PF18085"/>
    </source>
</evidence>
<keyword evidence="6" id="KW-0321">Glycogen metabolism</keyword>
<accession>A0ABV6UVA8</accession>
<feature type="region of interest" description="Disordered" evidence="15">
    <location>
        <begin position="1"/>
        <end position="26"/>
    </location>
</feature>
<evidence type="ECO:0000256" key="4">
    <source>
        <dbReference type="ARBA" id="ARBA00011962"/>
    </source>
</evidence>
<evidence type="ECO:0000256" key="15">
    <source>
        <dbReference type="SAM" id="MobiDB-lite"/>
    </source>
</evidence>
<dbReference type="Proteomes" id="UP001592528">
    <property type="component" value="Unassembled WGS sequence"/>
</dbReference>
<evidence type="ECO:0000313" key="17">
    <source>
        <dbReference type="EMBL" id="MFC1405404.1"/>
    </source>
</evidence>
<evidence type="ECO:0000256" key="6">
    <source>
        <dbReference type="ARBA" id="ARBA00022600"/>
    </source>
</evidence>
<dbReference type="InterPro" id="IPR040999">
    <property type="entry name" value="Mak_N_cap"/>
</dbReference>
<evidence type="ECO:0000256" key="3">
    <source>
        <dbReference type="ARBA" id="ARBA00011245"/>
    </source>
</evidence>
<comment type="pathway">
    <text evidence="1">Glycan biosynthesis; glycogen biosynthesis.</text>
</comment>
<organism evidence="17 18">
    <name type="scientific">Streptacidiphilus cavernicola</name>
    <dbReference type="NCBI Taxonomy" id="3342716"/>
    <lineage>
        <taxon>Bacteria</taxon>
        <taxon>Bacillati</taxon>
        <taxon>Actinomycetota</taxon>
        <taxon>Actinomycetes</taxon>
        <taxon>Kitasatosporales</taxon>
        <taxon>Streptomycetaceae</taxon>
        <taxon>Streptacidiphilus</taxon>
    </lineage>
</organism>
<comment type="subunit">
    <text evidence="3">Monomer.</text>
</comment>
<dbReference type="EMBL" id="JBHEZZ010000020">
    <property type="protein sequence ID" value="MFC1405404.1"/>
    <property type="molecule type" value="Genomic_DNA"/>
</dbReference>
<evidence type="ECO:0000313" key="18">
    <source>
        <dbReference type="Proteomes" id="UP001592528"/>
    </source>
</evidence>
<sequence>MSDTSRPRTLAATTTATASSTTPSTTAVRGTDLDALIRTVLPLLHDWLPRQRWFAGKHRPITAVSPATVTLLPGSADEPLLLHLLLKVEYSSDQADLYQLLLGAGPNAPTATGAGAERARAAVIGRIGGGPHDGLLTYDASHHPALALRLLRTIIGGGLPQGSRIGPLVFHAPHGPDLTDLAAPGSPARVGTAEQSNTSIVYGDSAILKLFRRITPGLNPDLELSLALSRAGSGRVPTPLAWFEGDLPDAPGDPATLGLLQRYLLGGKDGWEFALAHVSRLRTDPEWMGSRDGHPSDHITGNFSAESFLLGRATAEVHLALARTLPVTVLDRPQIEAMAQAMTRRLEAAALAVPALAPYREPLRRIFQDLARSARDGRLLRAQRIHGDLHLGQSMRTARGWALLDFEGEPAKPLEERRRVQPAVRDVAAMLRSFDYAAAHLLTELAPGDPELPRLSGLASTWALRNRAAFCAGYAAAGAEDPTADPVLLHAMETDKAVYEVVYEAGNRPEWLAIPLSAVVRLAQAAGR</sequence>
<comment type="caution">
    <text evidence="17">The sequence shown here is derived from an EMBL/GenBank/DDBJ whole genome shotgun (WGS) entry which is preliminary data.</text>
</comment>
<dbReference type="RefSeq" id="WP_198037606.1">
    <property type="nucleotide sequence ID" value="NZ_JBHEZZ010000020.1"/>
</dbReference>
<evidence type="ECO:0000256" key="12">
    <source>
        <dbReference type="ARBA" id="ARBA00023277"/>
    </source>
</evidence>
<proteinExistence type="inferred from homology"/>
<evidence type="ECO:0000256" key="1">
    <source>
        <dbReference type="ARBA" id="ARBA00004964"/>
    </source>
</evidence>
<keyword evidence="18" id="KW-1185">Reference proteome</keyword>
<keyword evidence="9" id="KW-0418">Kinase</keyword>
<reference evidence="17 18" key="1">
    <citation type="submission" date="2024-09" db="EMBL/GenBank/DDBJ databases">
        <authorList>
            <person name="Lee S.D."/>
        </authorList>
    </citation>
    <scope>NUCLEOTIDE SEQUENCE [LARGE SCALE GENOMIC DNA]</scope>
    <source>
        <strain evidence="17 18">N1-5</strain>
    </source>
</reference>
<comment type="similarity">
    <text evidence="2">Belongs to the aminoglycoside phosphotransferase family.</text>
</comment>
<protein>
    <recommendedName>
        <fullName evidence="5">Maltokinase</fullName>
        <ecNumber evidence="4">2.7.1.175</ecNumber>
    </recommendedName>
    <alternativeName>
        <fullName evidence="13">Maltose-1-phosphate synthase</fullName>
    </alternativeName>
</protein>
<evidence type="ECO:0000256" key="14">
    <source>
        <dbReference type="ARBA" id="ARBA00049067"/>
    </source>
</evidence>
<keyword evidence="10" id="KW-0067">ATP-binding</keyword>
<evidence type="ECO:0000256" key="2">
    <source>
        <dbReference type="ARBA" id="ARBA00006219"/>
    </source>
</evidence>
<dbReference type="InterPro" id="IPR011009">
    <property type="entry name" value="Kinase-like_dom_sf"/>
</dbReference>
<evidence type="ECO:0000256" key="5">
    <source>
        <dbReference type="ARBA" id="ARBA00013882"/>
    </source>
</evidence>
<keyword evidence="12" id="KW-0119">Carbohydrate metabolism</keyword>